<dbReference type="OrthoDB" id="9801455at2"/>
<dbReference type="Pfam" id="PF17851">
    <property type="entry name" value="GH43_C2"/>
    <property type="match status" value="1"/>
</dbReference>
<dbReference type="Proteomes" id="UP000297031">
    <property type="component" value="Chromosome"/>
</dbReference>
<name>A0A4P7VQ42_9BACT</name>
<feature type="domain" description="Beta-xylosidase C-terminal Concanavalin A-like" evidence="6">
    <location>
        <begin position="183"/>
        <end position="386"/>
    </location>
</feature>
<feature type="signal peptide" evidence="5">
    <location>
        <begin position="1"/>
        <end position="29"/>
    </location>
</feature>
<comment type="similarity">
    <text evidence="1 4">Belongs to the glycosyl hydrolase 43 family.</text>
</comment>
<evidence type="ECO:0000256" key="3">
    <source>
        <dbReference type="ARBA" id="ARBA00023295"/>
    </source>
</evidence>
<keyword evidence="5" id="KW-0732">Signal</keyword>
<evidence type="ECO:0000256" key="1">
    <source>
        <dbReference type="ARBA" id="ARBA00009865"/>
    </source>
</evidence>
<dbReference type="SUPFAM" id="SSF49899">
    <property type="entry name" value="Concanavalin A-like lectins/glucanases"/>
    <property type="match status" value="1"/>
</dbReference>
<dbReference type="KEGG" id="mgod:E7746_09510"/>
<keyword evidence="3 4" id="KW-0326">Glycosidase</keyword>
<dbReference type="InterPro" id="IPR041542">
    <property type="entry name" value="GH43_C2"/>
</dbReference>
<dbReference type="Gene3D" id="2.60.120.200">
    <property type="match status" value="1"/>
</dbReference>
<protein>
    <recommendedName>
        <fullName evidence="6">Beta-xylosidase C-terminal Concanavalin A-like domain-containing protein</fullName>
    </recommendedName>
</protein>
<dbReference type="SUPFAM" id="SSF75005">
    <property type="entry name" value="Arabinanase/levansucrase/invertase"/>
    <property type="match status" value="1"/>
</dbReference>
<reference evidence="7 8" key="1">
    <citation type="submission" date="2019-02" db="EMBL/GenBank/DDBJ databases">
        <title>Isolation and identification of novel species under the genus Muribaculum.</title>
        <authorList>
            <person name="Miyake S."/>
            <person name="Ding Y."/>
            <person name="Low A."/>
            <person name="Soh M."/>
            <person name="Seedorf H."/>
        </authorList>
    </citation>
    <scope>NUCLEOTIDE SEQUENCE [LARGE SCALE GENOMIC DNA]</scope>
    <source>
        <strain evidence="7 8">TLL-A4</strain>
    </source>
</reference>
<sequence length="391" mass="43897">MSPSHHHHRILTVTIIALAALLCPASSNADDYVSRVWVADQGDGTYINPIIHAVEGPKFYKRNGYYYILAPAGGVDKGWQIALRSRSPFGPYEMRRVMEQGDTDINGPHQGGLVDTNSGQSWFIHFQDKGLYGRVLHLNPVTWVDDWPVIGSDSDNDGCGNPVSRYSKPDVGRTYPVTTPAESDDFNSTRLGLQWEWHANYQPEFGFPTPYGYMRVYGHELSENFVSLWEVPNLLLQKFPAEEFTVTAKVKISSKADGQQSGLIVMGHDYCTLGLEKNGEKFDLVQTVCHDAEQGGAETRTLVTDMSPSRRYEAGLHPNYERDIYLRVRMDKGGKCTFSYSLDGLKFIDTKIPFTARQGKWIGAKTGIFSIQPNGVDRGWIDIDSFIIDRN</sequence>
<dbReference type="GO" id="GO:0004553">
    <property type="term" value="F:hydrolase activity, hydrolyzing O-glycosyl compounds"/>
    <property type="evidence" value="ECO:0007669"/>
    <property type="project" value="InterPro"/>
</dbReference>
<dbReference type="InterPro" id="IPR006710">
    <property type="entry name" value="Glyco_hydro_43"/>
</dbReference>
<evidence type="ECO:0000256" key="4">
    <source>
        <dbReference type="RuleBase" id="RU361187"/>
    </source>
</evidence>
<organism evidence="7 8">
    <name type="scientific">Muribaculum gordoncarteri</name>
    <dbReference type="NCBI Taxonomy" id="2530390"/>
    <lineage>
        <taxon>Bacteria</taxon>
        <taxon>Pseudomonadati</taxon>
        <taxon>Bacteroidota</taxon>
        <taxon>Bacteroidia</taxon>
        <taxon>Bacteroidales</taxon>
        <taxon>Muribaculaceae</taxon>
        <taxon>Muribaculum</taxon>
    </lineage>
</organism>
<accession>A0A4P7VQ42</accession>
<dbReference type="PANTHER" id="PTHR42812">
    <property type="entry name" value="BETA-XYLOSIDASE"/>
    <property type="match status" value="1"/>
</dbReference>
<dbReference type="EMBL" id="CP039393">
    <property type="protein sequence ID" value="QCD36099.1"/>
    <property type="molecule type" value="Genomic_DNA"/>
</dbReference>
<dbReference type="InterPro" id="IPR051795">
    <property type="entry name" value="Glycosyl_Hydrlase_43"/>
</dbReference>
<dbReference type="PANTHER" id="PTHR42812:SF12">
    <property type="entry name" value="BETA-XYLOSIDASE-RELATED"/>
    <property type="match status" value="1"/>
</dbReference>
<gene>
    <name evidence="7" type="ORF">E7746_09510</name>
</gene>
<keyword evidence="2 4" id="KW-0378">Hydrolase</keyword>
<dbReference type="AlphaFoldDB" id="A0A4P7VQ42"/>
<keyword evidence="8" id="KW-1185">Reference proteome</keyword>
<feature type="chain" id="PRO_5020495725" description="Beta-xylosidase C-terminal Concanavalin A-like domain-containing protein" evidence="5">
    <location>
        <begin position="30"/>
        <end position="391"/>
    </location>
</feature>
<dbReference type="InterPro" id="IPR023296">
    <property type="entry name" value="Glyco_hydro_beta-prop_sf"/>
</dbReference>
<dbReference type="Pfam" id="PF04616">
    <property type="entry name" value="Glyco_hydro_43"/>
    <property type="match status" value="1"/>
</dbReference>
<evidence type="ECO:0000313" key="8">
    <source>
        <dbReference type="Proteomes" id="UP000297031"/>
    </source>
</evidence>
<evidence type="ECO:0000259" key="6">
    <source>
        <dbReference type="Pfam" id="PF17851"/>
    </source>
</evidence>
<evidence type="ECO:0000256" key="2">
    <source>
        <dbReference type="ARBA" id="ARBA00022801"/>
    </source>
</evidence>
<proteinExistence type="inferred from homology"/>
<dbReference type="InterPro" id="IPR013320">
    <property type="entry name" value="ConA-like_dom_sf"/>
</dbReference>
<evidence type="ECO:0000256" key="5">
    <source>
        <dbReference type="SAM" id="SignalP"/>
    </source>
</evidence>
<dbReference type="Gene3D" id="2.115.10.20">
    <property type="entry name" value="Glycosyl hydrolase domain, family 43"/>
    <property type="match status" value="1"/>
</dbReference>
<dbReference type="GO" id="GO:0005975">
    <property type="term" value="P:carbohydrate metabolic process"/>
    <property type="evidence" value="ECO:0007669"/>
    <property type="project" value="InterPro"/>
</dbReference>
<evidence type="ECO:0000313" key="7">
    <source>
        <dbReference type="EMBL" id="QCD36099.1"/>
    </source>
</evidence>